<dbReference type="PROSITE" id="PS50158">
    <property type="entry name" value="ZF_CCHC"/>
    <property type="match status" value="1"/>
</dbReference>
<evidence type="ECO:0000313" key="11">
    <source>
        <dbReference type="Proteomes" id="UP001054837"/>
    </source>
</evidence>
<comment type="caution">
    <text evidence="10">The sequence shown here is derived from an EMBL/GenBank/DDBJ whole genome shotgun (WGS) entry which is preliminary data.</text>
</comment>
<evidence type="ECO:0000259" key="9">
    <source>
        <dbReference type="PROSITE" id="PS51085"/>
    </source>
</evidence>
<evidence type="ECO:0000256" key="3">
    <source>
        <dbReference type="ARBA" id="ARBA00022723"/>
    </source>
</evidence>
<sequence>MHTAAGLFAGSQSSSNCAFCNEKNHESKNCKLALNLDLQKKTTLLAKKKCCYRCFKTGHMVRQCTNKIKCSQCQRRHYNVMCPELKPVVSTGSDKLVDKAVENSNGKFNTLANPTCSADVLLQTLVVYLYGNDGSFPVRALIDTGSQKSYITKEAVSKMSYEPIRAEDMIHNLFGGVESKQKHHLYKVYASSFQKDYHCSFEAYDQEKICIDIPTAISGPWTKEIEKKGIFLSDKEACLDYSASSVHLLIGADIAGATLNHLLDGAPDCYKMTAQHLQKSMYVDNCVASVKSEADLTKFINESREIMALGKFELRGWQHNSFESLRDNCNESQNASPILQDIPVLGLLWNIERDTLKIDVRNDTQNTYEIKTLGTEEKVKFYFLFIKTGEKIEVEGKVGQNVMEVGLANDVEMEGACEGTLACTTCHVYVEERIKNILPKANMDEEDLLDRAPYLKSNSRLSCQIKVTKHIKDAVFSLPPVTINMHETDSDLVRKNS</sequence>
<accession>A0AAV4STK5</accession>
<keyword evidence="2" id="KW-0001">2Fe-2S</keyword>
<dbReference type="InterPro" id="IPR018298">
    <property type="entry name" value="Adrenodoxin_Fe-S_BS"/>
</dbReference>
<organism evidence="10 11">
    <name type="scientific">Caerostris darwini</name>
    <dbReference type="NCBI Taxonomy" id="1538125"/>
    <lineage>
        <taxon>Eukaryota</taxon>
        <taxon>Metazoa</taxon>
        <taxon>Ecdysozoa</taxon>
        <taxon>Arthropoda</taxon>
        <taxon>Chelicerata</taxon>
        <taxon>Arachnida</taxon>
        <taxon>Araneae</taxon>
        <taxon>Araneomorphae</taxon>
        <taxon>Entelegynae</taxon>
        <taxon>Araneoidea</taxon>
        <taxon>Araneidae</taxon>
        <taxon>Caerostris</taxon>
    </lineage>
</organism>
<dbReference type="GO" id="GO:0008270">
    <property type="term" value="F:zinc ion binding"/>
    <property type="evidence" value="ECO:0007669"/>
    <property type="project" value="UniProtKB-KW"/>
</dbReference>
<dbReference type="PROSITE" id="PS00814">
    <property type="entry name" value="ADX"/>
    <property type="match status" value="1"/>
</dbReference>
<reference evidence="10 11" key="1">
    <citation type="submission" date="2021-06" db="EMBL/GenBank/DDBJ databases">
        <title>Caerostris darwini draft genome.</title>
        <authorList>
            <person name="Kono N."/>
            <person name="Arakawa K."/>
        </authorList>
    </citation>
    <scope>NUCLEOTIDE SEQUENCE [LARGE SCALE GENOMIC DNA]</scope>
</reference>
<proteinExistence type="inferred from homology"/>
<evidence type="ECO:0000259" key="8">
    <source>
        <dbReference type="PROSITE" id="PS50158"/>
    </source>
</evidence>
<dbReference type="GO" id="GO:0003676">
    <property type="term" value="F:nucleic acid binding"/>
    <property type="evidence" value="ECO:0007669"/>
    <property type="project" value="InterPro"/>
</dbReference>
<dbReference type="SMART" id="SM00343">
    <property type="entry name" value="ZnF_C2HC"/>
    <property type="match status" value="2"/>
</dbReference>
<feature type="domain" description="CCHC-type" evidence="8">
    <location>
        <begin position="51"/>
        <end position="66"/>
    </location>
</feature>
<dbReference type="InterPro" id="IPR001878">
    <property type="entry name" value="Znf_CCHC"/>
</dbReference>
<dbReference type="EMBL" id="BPLQ01008199">
    <property type="protein sequence ID" value="GIY35810.1"/>
    <property type="molecule type" value="Genomic_DNA"/>
</dbReference>
<comment type="cofactor">
    <cofactor evidence="6">
        <name>[2Fe-2S] cluster</name>
        <dbReference type="ChEBI" id="CHEBI:190135"/>
    </cofactor>
</comment>
<dbReference type="Gene3D" id="4.10.60.10">
    <property type="entry name" value="Zinc finger, CCHC-type"/>
    <property type="match status" value="1"/>
</dbReference>
<protein>
    <submittedName>
        <fullName evidence="10">Ferredoxin-2, mitochondrial</fullName>
    </submittedName>
</protein>
<dbReference type="Pfam" id="PF00111">
    <property type="entry name" value="Fer2"/>
    <property type="match status" value="1"/>
</dbReference>
<keyword evidence="4" id="KW-0408">Iron</keyword>
<evidence type="ECO:0000256" key="5">
    <source>
        <dbReference type="ARBA" id="ARBA00023014"/>
    </source>
</evidence>
<evidence type="ECO:0000256" key="2">
    <source>
        <dbReference type="ARBA" id="ARBA00022714"/>
    </source>
</evidence>
<dbReference type="GO" id="GO:0051537">
    <property type="term" value="F:2 iron, 2 sulfur cluster binding"/>
    <property type="evidence" value="ECO:0007669"/>
    <property type="project" value="UniProtKB-KW"/>
</dbReference>
<keyword evidence="3" id="KW-0479">Metal-binding</keyword>
<dbReference type="InterPro" id="IPR036010">
    <property type="entry name" value="2Fe-2S_ferredoxin-like_sf"/>
</dbReference>
<gene>
    <name evidence="10" type="primary">fdx2</name>
    <name evidence="10" type="ORF">CDAR_404041</name>
</gene>
<dbReference type="SUPFAM" id="SSF54292">
    <property type="entry name" value="2Fe-2S ferredoxin-like"/>
    <property type="match status" value="1"/>
</dbReference>
<dbReference type="GO" id="GO:0004190">
    <property type="term" value="F:aspartic-type endopeptidase activity"/>
    <property type="evidence" value="ECO:0007669"/>
    <property type="project" value="InterPro"/>
</dbReference>
<dbReference type="PANTHER" id="PTHR23426">
    <property type="entry name" value="FERREDOXIN/ADRENODOXIN"/>
    <property type="match status" value="1"/>
</dbReference>
<dbReference type="Proteomes" id="UP001054837">
    <property type="component" value="Unassembled WGS sequence"/>
</dbReference>
<dbReference type="InterPro" id="IPR001041">
    <property type="entry name" value="2Fe-2S_ferredoxin-type"/>
</dbReference>
<keyword evidence="5" id="KW-0411">Iron-sulfur</keyword>
<evidence type="ECO:0000313" key="10">
    <source>
        <dbReference type="EMBL" id="GIY35810.1"/>
    </source>
</evidence>
<dbReference type="PANTHER" id="PTHR23426:SF65">
    <property type="entry name" value="FERREDOXIN-2, MITOCHONDRIAL"/>
    <property type="match status" value="1"/>
</dbReference>
<dbReference type="GO" id="GO:0005739">
    <property type="term" value="C:mitochondrion"/>
    <property type="evidence" value="ECO:0007669"/>
    <property type="project" value="TreeGrafter"/>
</dbReference>
<dbReference type="PRINTS" id="PR00355">
    <property type="entry name" value="ADRENODOXIN"/>
</dbReference>
<dbReference type="GO" id="GO:0006508">
    <property type="term" value="P:proteolysis"/>
    <property type="evidence" value="ECO:0007669"/>
    <property type="project" value="InterPro"/>
</dbReference>
<evidence type="ECO:0000256" key="1">
    <source>
        <dbReference type="ARBA" id="ARBA00010914"/>
    </source>
</evidence>
<dbReference type="CDD" id="cd00207">
    <property type="entry name" value="fer2"/>
    <property type="match status" value="1"/>
</dbReference>
<keyword evidence="7" id="KW-0862">Zinc</keyword>
<dbReference type="AlphaFoldDB" id="A0AAV4STK5"/>
<comment type="similarity">
    <text evidence="1">Belongs to the adrenodoxin/putidaredoxin family.</text>
</comment>
<dbReference type="InterPro" id="IPR001969">
    <property type="entry name" value="Aspartic_peptidase_AS"/>
</dbReference>
<evidence type="ECO:0000256" key="4">
    <source>
        <dbReference type="ARBA" id="ARBA00023004"/>
    </source>
</evidence>
<evidence type="ECO:0000256" key="7">
    <source>
        <dbReference type="PROSITE-ProRule" id="PRU00047"/>
    </source>
</evidence>
<dbReference type="PROSITE" id="PS00141">
    <property type="entry name" value="ASP_PROTEASE"/>
    <property type="match status" value="1"/>
</dbReference>
<dbReference type="Gene3D" id="3.10.20.30">
    <property type="match status" value="1"/>
</dbReference>
<keyword evidence="11" id="KW-1185">Reference proteome</keyword>
<dbReference type="PROSITE" id="PS51085">
    <property type="entry name" value="2FE2S_FER_2"/>
    <property type="match status" value="1"/>
</dbReference>
<dbReference type="InterPro" id="IPR012675">
    <property type="entry name" value="Beta-grasp_dom_sf"/>
</dbReference>
<dbReference type="GO" id="GO:0140647">
    <property type="term" value="P:P450-containing electron transport chain"/>
    <property type="evidence" value="ECO:0007669"/>
    <property type="project" value="InterPro"/>
</dbReference>
<dbReference type="GO" id="GO:0009055">
    <property type="term" value="F:electron transfer activity"/>
    <property type="evidence" value="ECO:0007669"/>
    <property type="project" value="TreeGrafter"/>
</dbReference>
<feature type="domain" description="2Fe-2S ferredoxin-type" evidence="9">
    <location>
        <begin position="377"/>
        <end position="482"/>
    </location>
</feature>
<dbReference type="InterPro" id="IPR001055">
    <property type="entry name" value="Adrenodoxin-like"/>
</dbReference>
<evidence type="ECO:0000256" key="6">
    <source>
        <dbReference type="ARBA" id="ARBA00034078"/>
    </source>
</evidence>
<keyword evidence="7" id="KW-0863">Zinc-finger</keyword>
<name>A0AAV4STK5_9ARAC</name>